<dbReference type="Pfam" id="PF02522">
    <property type="entry name" value="Antibiotic_NAT"/>
    <property type="match status" value="1"/>
</dbReference>
<organism evidence="6 7">
    <name type="scientific">Schleiferia thermophila</name>
    <dbReference type="NCBI Taxonomy" id="884107"/>
    <lineage>
        <taxon>Bacteria</taxon>
        <taxon>Pseudomonadati</taxon>
        <taxon>Bacteroidota</taxon>
        <taxon>Flavobacteriia</taxon>
        <taxon>Flavobacteriales</taxon>
        <taxon>Schleiferiaceae</taxon>
        <taxon>Schleiferia</taxon>
    </lineage>
</organism>
<dbReference type="AlphaFoldDB" id="A0A369A942"/>
<comment type="similarity">
    <text evidence="1 5">Belongs to the antibiotic N-acetyltransferase family.</text>
</comment>
<evidence type="ECO:0000256" key="4">
    <source>
        <dbReference type="ARBA" id="ARBA00023315"/>
    </source>
</evidence>
<evidence type="ECO:0000256" key="5">
    <source>
        <dbReference type="RuleBase" id="RU365031"/>
    </source>
</evidence>
<dbReference type="InterPro" id="IPR003679">
    <property type="entry name" value="Amioglycoside_AcTrfase"/>
</dbReference>
<keyword evidence="7" id="KW-1185">Reference proteome</keyword>
<dbReference type="EC" id="2.3.1.-" evidence="5"/>
<sequence length="297" mass="33031">MRDLLRSLMPAGVLELYRKYKKQRTRTALLNKARSGQIITVSTLIDQLKSAGLRTGDSLLVHCSMSRLGYLADGPKTLIDAILEVIGPDGNLLMPSSPNPALQLDYIRSHPHFDVRLDPSAMGAVTEYFRLMPGVERSLSPTEPVCAFGPLAQWLTEGHLGRLTPYDKYSPFYRLTEVNGKILYAGVTLAQAGTSLHLLEDAVEDFPYPVYFPDTFTVKITDKNGVRYTQPVKVHNPAQSARRQCDALIPMFISSGAMHKVQIGEGTGLMTDAARMFEVMLEQYKQKGITMYTPYGK</sequence>
<dbReference type="EMBL" id="QPJS01000001">
    <property type="protein sequence ID" value="RCX05663.1"/>
    <property type="molecule type" value="Genomic_DNA"/>
</dbReference>
<keyword evidence="3 5" id="KW-0808">Transferase</keyword>
<comment type="caution">
    <text evidence="6">The sequence shown here is derived from an EMBL/GenBank/DDBJ whole genome shotgun (WGS) entry which is preliminary data.</text>
</comment>
<dbReference type="RefSeq" id="WP_051889170.1">
    <property type="nucleotide sequence ID" value="NZ_BHZF01000001.1"/>
</dbReference>
<proteinExistence type="inferred from homology"/>
<dbReference type="PANTHER" id="PTHR11104:SF0">
    <property type="entry name" value="SPBETA PROPHAGE-DERIVED AMINOGLYCOSIDE N(3')-ACETYLTRANSFERASE-LIKE PROTEIN YOKD"/>
    <property type="match status" value="1"/>
</dbReference>
<dbReference type="PANTHER" id="PTHR11104">
    <property type="entry name" value="AMINOGLYCOSIDE N3-ACETYLTRANSFERASE"/>
    <property type="match status" value="1"/>
</dbReference>
<dbReference type="SUPFAM" id="SSF110710">
    <property type="entry name" value="TTHA0583/YokD-like"/>
    <property type="match status" value="1"/>
</dbReference>
<gene>
    <name evidence="6" type="ORF">DES35_101951</name>
</gene>
<evidence type="ECO:0000256" key="2">
    <source>
        <dbReference type="ARBA" id="ARBA00012882"/>
    </source>
</evidence>
<dbReference type="GO" id="GO:0046353">
    <property type="term" value="F:aminoglycoside 3-N-acetyltransferase activity"/>
    <property type="evidence" value="ECO:0007669"/>
    <property type="project" value="UniProtKB-EC"/>
</dbReference>
<evidence type="ECO:0000256" key="3">
    <source>
        <dbReference type="ARBA" id="ARBA00022679"/>
    </source>
</evidence>
<dbReference type="GO" id="GO:0046677">
    <property type="term" value="P:response to antibiotic"/>
    <property type="evidence" value="ECO:0007669"/>
    <property type="project" value="UniProtKB-KW"/>
</dbReference>
<keyword evidence="5" id="KW-0046">Antibiotic resistance</keyword>
<evidence type="ECO:0000256" key="1">
    <source>
        <dbReference type="ARBA" id="ARBA00006383"/>
    </source>
</evidence>
<comment type="catalytic activity">
    <reaction evidence="5">
        <text>a 2-deoxystreptamine antibiotic + acetyl-CoA = an N(3)-acetyl-2-deoxystreptamine antibiotic + CoA + H(+)</text>
        <dbReference type="Rhea" id="RHEA:12665"/>
        <dbReference type="ChEBI" id="CHEBI:15378"/>
        <dbReference type="ChEBI" id="CHEBI:57287"/>
        <dbReference type="ChEBI" id="CHEBI:57288"/>
        <dbReference type="ChEBI" id="CHEBI:57921"/>
        <dbReference type="ChEBI" id="CHEBI:77452"/>
        <dbReference type="EC" id="2.3.1.81"/>
    </reaction>
</comment>
<protein>
    <recommendedName>
        <fullName evidence="2 5">Aminoglycoside N(3)-acetyltransferase</fullName>
        <ecNumber evidence="5">2.3.1.-</ecNumber>
    </recommendedName>
</protein>
<dbReference type="InterPro" id="IPR028345">
    <property type="entry name" value="Antibiotic_NAT-like"/>
</dbReference>
<name>A0A369A942_9FLAO</name>
<accession>A0A369A942</accession>
<dbReference type="Proteomes" id="UP000253517">
    <property type="component" value="Unassembled WGS sequence"/>
</dbReference>
<evidence type="ECO:0000313" key="6">
    <source>
        <dbReference type="EMBL" id="RCX05663.1"/>
    </source>
</evidence>
<evidence type="ECO:0000313" key="7">
    <source>
        <dbReference type="Proteomes" id="UP000253517"/>
    </source>
</evidence>
<keyword evidence="4 5" id="KW-0012">Acyltransferase</keyword>
<reference evidence="6 7" key="1">
    <citation type="submission" date="2018-07" db="EMBL/GenBank/DDBJ databases">
        <title>Genomic Encyclopedia of Type Strains, Phase IV (KMG-IV): sequencing the most valuable type-strain genomes for metagenomic binning, comparative biology and taxonomic classification.</title>
        <authorList>
            <person name="Goeker M."/>
        </authorList>
    </citation>
    <scope>NUCLEOTIDE SEQUENCE [LARGE SCALE GENOMIC DNA]</scope>
    <source>
        <strain evidence="6 7">DSM 21410</strain>
    </source>
</reference>